<evidence type="ECO:0000313" key="3">
    <source>
        <dbReference type="Proteomes" id="UP000237000"/>
    </source>
</evidence>
<gene>
    <name evidence="2" type="ORF">TorRG33x02_250170</name>
</gene>
<sequence length="112" mass="12835">MSDGMLHESSQSPQCGSSFGNKDDLHEDHREVSQKTTSEIKKLDCKNALVEERLVVAQADLERKVREIGLLREYLSERIKELQADMHKWHAKYADARKIIDSNQIPLDDSEA</sequence>
<keyword evidence="3" id="KW-1185">Reference proteome</keyword>
<comment type="caution">
    <text evidence="2">The sequence shown here is derived from an EMBL/GenBank/DDBJ whole genome shotgun (WGS) entry which is preliminary data.</text>
</comment>
<name>A0A2P5DJ11_TREOI</name>
<protein>
    <submittedName>
        <fullName evidence="2">Uncharacterized protein</fullName>
    </submittedName>
</protein>
<dbReference type="EMBL" id="JXTC01000267">
    <property type="protein sequence ID" value="PON73281.1"/>
    <property type="molecule type" value="Genomic_DNA"/>
</dbReference>
<dbReference type="Proteomes" id="UP000237000">
    <property type="component" value="Unassembled WGS sequence"/>
</dbReference>
<reference evidence="3" key="1">
    <citation type="submission" date="2016-06" db="EMBL/GenBank/DDBJ databases">
        <title>Parallel loss of symbiosis genes in relatives of nitrogen-fixing non-legume Parasponia.</title>
        <authorList>
            <person name="Van Velzen R."/>
            <person name="Holmer R."/>
            <person name="Bu F."/>
            <person name="Rutten L."/>
            <person name="Van Zeijl A."/>
            <person name="Liu W."/>
            <person name="Santuari L."/>
            <person name="Cao Q."/>
            <person name="Sharma T."/>
            <person name="Shen D."/>
            <person name="Roswanjaya Y."/>
            <person name="Wardhani T."/>
            <person name="Kalhor M.S."/>
            <person name="Jansen J."/>
            <person name="Van den Hoogen J."/>
            <person name="Gungor B."/>
            <person name="Hartog M."/>
            <person name="Hontelez J."/>
            <person name="Verver J."/>
            <person name="Yang W.-C."/>
            <person name="Schijlen E."/>
            <person name="Repin R."/>
            <person name="Schilthuizen M."/>
            <person name="Schranz E."/>
            <person name="Heidstra R."/>
            <person name="Miyata K."/>
            <person name="Fedorova E."/>
            <person name="Kohlen W."/>
            <person name="Bisseling T."/>
            <person name="Smit S."/>
            <person name="Geurts R."/>
        </authorList>
    </citation>
    <scope>NUCLEOTIDE SEQUENCE [LARGE SCALE GENOMIC DNA]</scope>
    <source>
        <strain evidence="3">cv. RG33-2</strain>
    </source>
</reference>
<proteinExistence type="predicted"/>
<evidence type="ECO:0000313" key="2">
    <source>
        <dbReference type="EMBL" id="PON73281.1"/>
    </source>
</evidence>
<feature type="compositionally biased region" description="Basic and acidic residues" evidence="1">
    <location>
        <begin position="21"/>
        <end position="38"/>
    </location>
</feature>
<evidence type="ECO:0000256" key="1">
    <source>
        <dbReference type="SAM" id="MobiDB-lite"/>
    </source>
</evidence>
<organism evidence="2 3">
    <name type="scientific">Trema orientale</name>
    <name type="common">Charcoal tree</name>
    <name type="synonym">Celtis orientalis</name>
    <dbReference type="NCBI Taxonomy" id="63057"/>
    <lineage>
        <taxon>Eukaryota</taxon>
        <taxon>Viridiplantae</taxon>
        <taxon>Streptophyta</taxon>
        <taxon>Embryophyta</taxon>
        <taxon>Tracheophyta</taxon>
        <taxon>Spermatophyta</taxon>
        <taxon>Magnoliopsida</taxon>
        <taxon>eudicotyledons</taxon>
        <taxon>Gunneridae</taxon>
        <taxon>Pentapetalae</taxon>
        <taxon>rosids</taxon>
        <taxon>fabids</taxon>
        <taxon>Rosales</taxon>
        <taxon>Cannabaceae</taxon>
        <taxon>Trema</taxon>
    </lineage>
</organism>
<feature type="region of interest" description="Disordered" evidence="1">
    <location>
        <begin position="1"/>
        <end position="38"/>
    </location>
</feature>
<dbReference type="AlphaFoldDB" id="A0A2P5DJ11"/>
<feature type="compositionally biased region" description="Polar residues" evidence="1">
    <location>
        <begin position="8"/>
        <end position="20"/>
    </location>
</feature>
<dbReference type="InParanoid" id="A0A2P5DJ11"/>
<accession>A0A2P5DJ11</accession>